<gene>
    <name evidence="2" type="ORF">WMG39_13320</name>
</gene>
<evidence type="ECO:0000313" key="2">
    <source>
        <dbReference type="EMBL" id="MEK0185817.1"/>
    </source>
</evidence>
<dbReference type="RefSeq" id="WP_340517747.1">
    <property type="nucleotide sequence ID" value="NZ_JBBLXS010000153.1"/>
</dbReference>
<dbReference type="InterPro" id="IPR052747">
    <property type="entry name" value="TA_system_RelE_toxin"/>
</dbReference>
<protein>
    <submittedName>
        <fullName evidence="2">Type II toxin-antitoxin system RelE/ParE family toxin</fullName>
    </submittedName>
</protein>
<sequence>MKVEYLPSFLKDLKALKSAPVFEQVKAIVFVEIPNVTDLQTIINLKKLKGDDNAYRLRIGDYRIGFYFDGETITFVRVLHRKDIYRYFPP</sequence>
<dbReference type="SUPFAM" id="SSF143011">
    <property type="entry name" value="RelE-like"/>
    <property type="match status" value="1"/>
</dbReference>
<dbReference type="PANTHER" id="PTHR38813:SF1">
    <property type="entry name" value="TOXIN RELE1-RELATED"/>
    <property type="match status" value="1"/>
</dbReference>
<proteinExistence type="predicted"/>
<dbReference type="Pfam" id="PF05016">
    <property type="entry name" value="ParE_toxin"/>
    <property type="match status" value="1"/>
</dbReference>
<evidence type="ECO:0000313" key="3">
    <source>
        <dbReference type="Proteomes" id="UP001384579"/>
    </source>
</evidence>
<dbReference type="Proteomes" id="UP001384579">
    <property type="component" value="Unassembled WGS sequence"/>
</dbReference>
<dbReference type="EMBL" id="JBBLXS010000153">
    <property type="protein sequence ID" value="MEK0185817.1"/>
    <property type="molecule type" value="Genomic_DNA"/>
</dbReference>
<keyword evidence="3" id="KW-1185">Reference proteome</keyword>
<dbReference type="PANTHER" id="PTHR38813">
    <property type="match status" value="1"/>
</dbReference>
<accession>A0ABU8YN21</accession>
<organism evidence="2 3">
    <name type="scientific">Microcoleus anatoxicus PTRS2</name>
    <dbReference type="NCBI Taxonomy" id="2705321"/>
    <lineage>
        <taxon>Bacteria</taxon>
        <taxon>Bacillati</taxon>
        <taxon>Cyanobacteriota</taxon>
        <taxon>Cyanophyceae</taxon>
        <taxon>Oscillatoriophycideae</taxon>
        <taxon>Oscillatoriales</taxon>
        <taxon>Microcoleaceae</taxon>
        <taxon>Microcoleus</taxon>
        <taxon>Microcoleus anatoxicus</taxon>
    </lineage>
</organism>
<comment type="caution">
    <text evidence="2">The sequence shown here is derived from an EMBL/GenBank/DDBJ whole genome shotgun (WGS) entry which is preliminary data.</text>
</comment>
<dbReference type="InterPro" id="IPR007712">
    <property type="entry name" value="RelE/ParE_toxin"/>
</dbReference>
<name>A0ABU8YN21_9CYAN</name>
<reference evidence="2 3" key="1">
    <citation type="journal article" date="2020" name="Harmful Algae">
        <title>Molecular and morphological characterization of a novel dihydroanatoxin-a producing Microcoleus species (cyanobacteria) from the Russian River, California, USA.</title>
        <authorList>
            <person name="Conklin K.Y."/>
            <person name="Stancheva R."/>
            <person name="Otten T.G."/>
            <person name="Fadness R."/>
            <person name="Boyer G.L."/>
            <person name="Read B."/>
            <person name="Zhang X."/>
            <person name="Sheath R.G."/>
        </authorList>
    </citation>
    <scope>NUCLEOTIDE SEQUENCE [LARGE SCALE GENOMIC DNA]</scope>
    <source>
        <strain evidence="2 3">PTRS2</strain>
    </source>
</reference>
<dbReference type="InterPro" id="IPR035093">
    <property type="entry name" value="RelE/ParE_toxin_dom_sf"/>
</dbReference>
<keyword evidence="1" id="KW-1277">Toxin-antitoxin system</keyword>
<dbReference type="Gene3D" id="3.30.2310.20">
    <property type="entry name" value="RelE-like"/>
    <property type="match status" value="1"/>
</dbReference>
<evidence type="ECO:0000256" key="1">
    <source>
        <dbReference type="ARBA" id="ARBA00022649"/>
    </source>
</evidence>